<reference evidence="1" key="1">
    <citation type="submission" date="2020-04" db="EMBL/GenBank/DDBJ databases">
        <title>Deep metagenomics examines the oral microbiome during advanced dental caries in children, revealing novel taxa and co-occurrences with host molecules.</title>
        <authorList>
            <person name="Baker J.L."/>
            <person name="Morton J.T."/>
            <person name="Dinis M."/>
            <person name="Alvarez R."/>
            <person name="Tran N.C."/>
            <person name="Knight R."/>
            <person name="Edlund A."/>
        </authorList>
    </citation>
    <scope>NUCLEOTIDE SEQUENCE</scope>
    <source>
        <strain evidence="1">JCVI_47_bin.4</strain>
    </source>
</reference>
<organism evidence="1 2">
    <name type="scientific">Rothia dentocariosa</name>
    <dbReference type="NCBI Taxonomy" id="2047"/>
    <lineage>
        <taxon>Bacteria</taxon>
        <taxon>Bacillati</taxon>
        <taxon>Actinomycetota</taxon>
        <taxon>Actinomycetes</taxon>
        <taxon>Micrococcales</taxon>
        <taxon>Micrococcaceae</taxon>
        <taxon>Rothia</taxon>
    </lineage>
</organism>
<proteinExistence type="predicted"/>
<sequence length="169" mass="19078">MSLIKLNAALNHEGHIMAKNNTRRQVNIEHSGERVELAPAERDGSIQVITKPMAMLKGVRKMVSTGELEVDIMENMTKLMEDFSQDGQAVKEFASNNNVPKVEVSTDEGSLYERTCLVTGRKVFQTKEQVRNGEPPLDNSVARMSDQFIAQKISEDEKGFPTYQFFRKV</sequence>
<comment type="caution">
    <text evidence="1">The sequence shown here is derived from an EMBL/GenBank/DDBJ whole genome shotgun (WGS) entry which is preliminary data.</text>
</comment>
<dbReference type="AlphaFoldDB" id="A0A930KH15"/>
<name>A0A930KH15_9MICC</name>
<protein>
    <submittedName>
        <fullName evidence="1">Uncharacterized protein</fullName>
    </submittedName>
</protein>
<gene>
    <name evidence="1" type="ORF">HXO56_10990</name>
</gene>
<dbReference type="Proteomes" id="UP000769484">
    <property type="component" value="Unassembled WGS sequence"/>
</dbReference>
<evidence type="ECO:0000313" key="1">
    <source>
        <dbReference type="EMBL" id="MBF1650588.1"/>
    </source>
</evidence>
<dbReference type="EMBL" id="JABZXJ010000073">
    <property type="protein sequence ID" value="MBF1650588.1"/>
    <property type="molecule type" value="Genomic_DNA"/>
</dbReference>
<accession>A0A930KH15</accession>
<evidence type="ECO:0000313" key="2">
    <source>
        <dbReference type="Proteomes" id="UP000769484"/>
    </source>
</evidence>